<keyword evidence="2" id="KW-0342">GTP-binding</keyword>
<evidence type="ECO:0000313" key="3">
    <source>
        <dbReference type="EMBL" id="EFC48423.1"/>
    </source>
</evidence>
<dbReference type="eggNOG" id="KOG0081">
    <property type="taxonomic scope" value="Eukaryota"/>
</dbReference>
<dbReference type="PANTHER" id="PTHR47977">
    <property type="entry name" value="RAS-RELATED PROTEIN RAB"/>
    <property type="match status" value="1"/>
</dbReference>
<reference evidence="3 4" key="1">
    <citation type="journal article" date="2010" name="Cell">
        <title>The genome of Naegleria gruberi illuminates early eukaryotic versatility.</title>
        <authorList>
            <person name="Fritz-Laylin L.K."/>
            <person name="Prochnik S.E."/>
            <person name="Ginger M.L."/>
            <person name="Dacks J.B."/>
            <person name="Carpenter M.L."/>
            <person name="Field M.C."/>
            <person name="Kuo A."/>
            <person name="Paredez A."/>
            <person name="Chapman J."/>
            <person name="Pham J."/>
            <person name="Shu S."/>
            <person name="Neupane R."/>
            <person name="Cipriano M."/>
            <person name="Mancuso J."/>
            <person name="Tu H."/>
            <person name="Salamov A."/>
            <person name="Lindquist E."/>
            <person name="Shapiro H."/>
            <person name="Lucas S."/>
            <person name="Grigoriev I.V."/>
            <person name="Cande W.Z."/>
            <person name="Fulton C."/>
            <person name="Rokhsar D.S."/>
            <person name="Dawson S.C."/>
        </authorList>
    </citation>
    <scope>NUCLEOTIDE SEQUENCE [LARGE SCALE GENOMIC DNA]</scope>
    <source>
        <strain evidence="3 4">NEG-M</strain>
    </source>
</reference>
<organism evidence="4">
    <name type="scientific">Naegleria gruberi</name>
    <name type="common">Amoeba</name>
    <dbReference type="NCBI Taxonomy" id="5762"/>
    <lineage>
        <taxon>Eukaryota</taxon>
        <taxon>Discoba</taxon>
        <taxon>Heterolobosea</taxon>
        <taxon>Tetramitia</taxon>
        <taxon>Eutetramitia</taxon>
        <taxon>Vahlkampfiidae</taxon>
        <taxon>Naegleria</taxon>
    </lineage>
</organism>
<dbReference type="SUPFAM" id="SSF52540">
    <property type="entry name" value="P-loop containing nucleoside triphosphate hydrolases"/>
    <property type="match status" value="1"/>
</dbReference>
<proteinExistence type="predicted"/>
<dbReference type="GO" id="GO:0005525">
    <property type="term" value="F:GTP binding"/>
    <property type="evidence" value="ECO:0007669"/>
    <property type="project" value="UniProtKB-KW"/>
</dbReference>
<dbReference type="AlphaFoldDB" id="D2V3W3"/>
<dbReference type="Proteomes" id="UP000006671">
    <property type="component" value="Unassembled WGS sequence"/>
</dbReference>
<dbReference type="Gene3D" id="3.40.50.300">
    <property type="entry name" value="P-loop containing nucleotide triphosphate hydrolases"/>
    <property type="match status" value="1"/>
</dbReference>
<dbReference type="InterPro" id="IPR050227">
    <property type="entry name" value="Rab"/>
</dbReference>
<evidence type="ECO:0000256" key="2">
    <source>
        <dbReference type="ARBA" id="ARBA00023134"/>
    </source>
</evidence>
<dbReference type="InterPro" id="IPR027417">
    <property type="entry name" value="P-loop_NTPase"/>
</dbReference>
<dbReference type="GO" id="GO:0003924">
    <property type="term" value="F:GTPase activity"/>
    <property type="evidence" value="ECO:0007669"/>
    <property type="project" value="InterPro"/>
</dbReference>
<keyword evidence="1" id="KW-0547">Nucleotide-binding</keyword>
<protein>
    <submittedName>
        <fullName evidence="3">Rab family small GTPase</fullName>
    </submittedName>
</protein>
<name>D2V3W3_NAEGR</name>
<accession>D2V3W3</accession>
<dbReference type="VEuPathDB" id="AmoebaDB:NAEGRDRAFT_63512"/>
<dbReference type="InParanoid" id="D2V3W3"/>
<gene>
    <name evidence="3" type="ORF">NAEGRDRAFT_63512</name>
</gene>
<dbReference type="KEGG" id="ngr:NAEGRDRAFT_63512"/>
<dbReference type="PROSITE" id="PS51419">
    <property type="entry name" value="RAB"/>
    <property type="match status" value="1"/>
</dbReference>
<dbReference type="RefSeq" id="XP_002681167.1">
    <property type="nucleotide sequence ID" value="XM_002681121.1"/>
</dbReference>
<dbReference type="STRING" id="5762.D2V3W3"/>
<keyword evidence="4" id="KW-1185">Reference proteome</keyword>
<dbReference type="GeneID" id="8849887"/>
<evidence type="ECO:0000313" key="4">
    <source>
        <dbReference type="Proteomes" id="UP000006671"/>
    </source>
</evidence>
<dbReference type="InterPro" id="IPR001806">
    <property type="entry name" value="Small_GTPase"/>
</dbReference>
<sequence length="308" mass="35553">MKYQEDGDDDFEENKPPTSESFLDLAAEKVGFYEFCFQQYVMNMLKECEKEWSEKGLWQHIVLNLKEDDNSSSSSTVADKTHQPDDLLLFESLMKQFQVYKSFLKNSGKKIVEEEAALLRVRKFSLTDETFSKWKDIKLAKCCVLGCGAVGKTTFCKSLDVSKFKPHQKYLPTIGCTVSVFNLSTQLNQTESLNIALWDWAGGEQIYVPRNSFLNDSKYCIIAFDLTSKATLLNIRFFIEQVRKLVPSCIMAIVGMQSDHSSEYKITNQRLYNRLATHTVPYIEISSKLLEHNTVPLWFFFLMEYLNA</sequence>
<evidence type="ECO:0000256" key="1">
    <source>
        <dbReference type="ARBA" id="ARBA00022741"/>
    </source>
</evidence>
<dbReference type="EMBL" id="GG738851">
    <property type="protein sequence ID" value="EFC48423.1"/>
    <property type="molecule type" value="Genomic_DNA"/>
</dbReference>
<dbReference type="Pfam" id="PF00071">
    <property type="entry name" value="Ras"/>
    <property type="match status" value="1"/>
</dbReference>